<proteinExistence type="inferred from homology"/>
<feature type="domain" description="Gfo/Idh/MocA-like oxidoreductase N-terminal" evidence="3">
    <location>
        <begin position="4"/>
        <end position="121"/>
    </location>
</feature>
<dbReference type="InterPro" id="IPR000683">
    <property type="entry name" value="Gfo/Idh/MocA-like_OxRdtase_N"/>
</dbReference>
<dbReference type="KEGG" id="acel:acsn021_32380"/>
<evidence type="ECO:0000313" key="5">
    <source>
        <dbReference type="EMBL" id="BCJ95669.1"/>
    </source>
</evidence>
<dbReference type="EMBL" id="AP023367">
    <property type="protein sequence ID" value="BCJ95669.1"/>
    <property type="molecule type" value="Genomic_DNA"/>
</dbReference>
<evidence type="ECO:0000313" key="6">
    <source>
        <dbReference type="Proteomes" id="UP000515561"/>
    </source>
</evidence>
<reference evidence="5 6" key="1">
    <citation type="journal article" date="2016" name="Int. J. Syst. Evol. Microbiol.">
        <title>Descriptions of Anaerotaenia torta gen. nov., sp. nov. and Anaerocolumna cellulosilytica gen. nov., sp. nov. isolated from a methanogenic reactor of cattle waste.</title>
        <authorList>
            <person name="Uek A."/>
            <person name="Ohtaki Y."/>
            <person name="Kaku N."/>
            <person name="Ueki K."/>
        </authorList>
    </citation>
    <scope>NUCLEOTIDE SEQUENCE [LARGE SCALE GENOMIC DNA]</scope>
    <source>
        <strain evidence="5 6">SN021</strain>
    </source>
</reference>
<dbReference type="AlphaFoldDB" id="A0A6S6R2X0"/>
<evidence type="ECO:0000256" key="1">
    <source>
        <dbReference type="ARBA" id="ARBA00010928"/>
    </source>
</evidence>
<dbReference type="GO" id="GO:0016491">
    <property type="term" value="F:oxidoreductase activity"/>
    <property type="evidence" value="ECO:0007669"/>
    <property type="project" value="UniProtKB-KW"/>
</dbReference>
<dbReference type="Gene3D" id="3.30.360.10">
    <property type="entry name" value="Dihydrodipicolinate Reductase, domain 2"/>
    <property type="match status" value="1"/>
</dbReference>
<evidence type="ECO:0000256" key="2">
    <source>
        <dbReference type="ARBA" id="ARBA00023002"/>
    </source>
</evidence>
<dbReference type="Pfam" id="PF22725">
    <property type="entry name" value="GFO_IDH_MocA_C3"/>
    <property type="match status" value="1"/>
</dbReference>
<dbReference type="SUPFAM" id="SSF55347">
    <property type="entry name" value="Glyceraldehyde-3-phosphate dehydrogenase-like, C-terminal domain"/>
    <property type="match status" value="1"/>
</dbReference>
<comment type="similarity">
    <text evidence="1">Belongs to the Gfo/Idh/MocA family.</text>
</comment>
<dbReference type="PANTHER" id="PTHR22604">
    <property type="entry name" value="OXIDOREDUCTASES"/>
    <property type="match status" value="1"/>
</dbReference>
<accession>A0A6S6R2X0</accession>
<dbReference type="InterPro" id="IPR036291">
    <property type="entry name" value="NAD(P)-bd_dom_sf"/>
</dbReference>
<dbReference type="RefSeq" id="WP_184093452.1">
    <property type="nucleotide sequence ID" value="NZ_AP023367.1"/>
</dbReference>
<dbReference type="InterPro" id="IPR055170">
    <property type="entry name" value="GFO_IDH_MocA-like_dom"/>
</dbReference>
<organism evidence="5 6">
    <name type="scientific">Anaerocolumna cellulosilytica</name>
    <dbReference type="NCBI Taxonomy" id="433286"/>
    <lineage>
        <taxon>Bacteria</taxon>
        <taxon>Bacillati</taxon>
        <taxon>Bacillota</taxon>
        <taxon>Clostridia</taxon>
        <taxon>Lachnospirales</taxon>
        <taxon>Lachnospiraceae</taxon>
        <taxon>Anaerocolumna</taxon>
    </lineage>
</organism>
<keyword evidence="6" id="KW-1185">Reference proteome</keyword>
<dbReference type="Proteomes" id="UP000515561">
    <property type="component" value="Chromosome"/>
</dbReference>
<protein>
    <submittedName>
        <fullName evidence="5">Dehydrogenase</fullName>
    </submittedName>
</protein>
<sequence>MRTIQWGIIGTGNIASKFAEALQGMEDTSLAGVASRNLEKASKFAKEFGALKAYGSYEELAEATDIDVVYIGTPHTEHLVNAALMIKNKKAVLCEKPFTLNERDSKYLVELAKDNKVFLMEAMWTKFLPTTIQVKRWLNEGKIGIVKKMQIGFGFFNEFNEAHRYFNFNLGGGALLDVGIYPITYAIDLMESNPDKICSMVSKLENGIDEQNCILFQFPGQAIAMLSSAVAVEVGKEALIIGDKGRIRVPNFWKADKAYVYDNEGKLIETYKEADRVNGYEFEAYEVNQCIREGLLESKRVPLKDTLDVMKIMDDLRKEWGIHYPQENN</sequence>
<evidence type="ECO:0000259" key="4">
    <source>
        <dbReference type="Pfam" id="PF22725"/>
    </source>
</evidence>
<dbReference type="PANTHER" id="PTHR22604:SF105">
    <property type="entry name" value="TRANS-1,2-DIHYDROBENZENE-1,2-DIOL DEHYDROGENASE"/>
    <property type="match status" value="1"/>
</dbReference>
<feature type="domain" description="GFO/IDH/MocA-like oxidoreductase" evidence="4">
    <location>
        <begin position="133"/>
        <end position="248"/>
    </location>
</feature>
<name>A0A6S6R2X0_9FIRM</name>
<dbReference type="InterPro" id="IPR050984">
    <property type="entry name" value="Gfo/Idh/MocA_domain"/>
</dbReference>
<gene>
    <name evidence="5" type="ORF">acsn021_32380</name>
</gene>
<dbReference type="SUPFAM" id="SSF51735">
    <property type="entry name" value="NAD(P)-binding Rossmann-fold domains"/>
    <property type="match status" value="1"/>
</dbReference>
<dbReference type="GO" id="GO:0000166">
    <property type="term" value="F:nucleotide binding"/>
    <property type="evidence" value="ECO:0007669"/>
    <property type="project" value="InterPro"/>
</dbReference>
<evidence type="ECO:0000259" key="3">
    <source>
        <dbReference type="Pfam" id="PF01408"/>
    </source>
</evidence>
<dbReference type="Pfam" id="PF01408">
    <property type="entry name" value="GFO_IDH_MocA"/>
    <property type="match status" value="1"/>
</dbReference>
<dbReference type="Gene3D" id="3.40.50.720">
    <property type="entry name" value="NAD(P)-binding Rossmann-like Domain"/>
    <property type="match status" value="1"/>
</dbReference>
<keyword evidence="2" id="KW-0560">Oxidoreductase</keyword>